<feature type="region of interest" description="Disordered" evidence="2">
    <location>
        <begin position="394"/>
        <end position="441"/>
    </location>
</feature>
<feature type="region of interest" description="Disordered" evidence="2">
    <location>
        <begin position="319"/>
        <end position="339"/>
    </location>
</feature>
<dbReference type="STRING" id="46731.A0A3M6TSR2"/>
<sequence>MADIVNRYLTHLHSLSSSDVPQRGLDASNTVVDLRSFCLENVSGKEEAYCSSLLFSGETSIVNFLRKAITLDEFQDAKIELLKFLQSYVMKMGKKINPYVVEIKDVCLKIFSLDHSNKAKAETLPLMAEMTRKTKKPDMLIIAGCLRGLTSYLTNFTQSISEGSKYAKDIYTYARMAINPQVSLSRYEVPKAGLHLFAKHSAQFKEYISKDYEISLYFVGRHGDKSDLAMFMKRFSSFANLFLSWNSCKFLTFSPEPEEANTFSVHCTLSDFLIKIDEYDSVGFQEVVSHAATEIPHICTKQGSSTEILKRRTFYSLSSQSPHCHSEKSKSANRGRTKNGTVQVSVYRDHATCVCGRYKYDKVCKHSLAVASFKAIMTDHLNFIRKKSSKVSKRTALAEHDVQKATAGKKGGKNKYGYRPARGKAQPSSSRSTETATTSGPLYSEIHHNENKFELMFLVEGAKRCKSCHLDFCHRKKVIPFDVIFSYRERWMYPSNGDWSNCKPSQRKTVRYYHASMKCLISRFPYFTADYIRIPSDVEESLCDSHKNYLANEFGITFD</sequence>
<evidence type="ECO:0000313" key="5">
    <source>
        <dbReference type="Proteomes" id="UP000275408"/>
    </source>
</evidence>
<gene>
    <name evidence="4" type="ORF">pdam_00010089</name>
</gene>
<dbReference type="Pfam" id="PF20500">
    <property type="entry name" value="DNA-PKcs_N"/>
    <property type="match status" value="1"/>
</dbReference>
<dbReference type="InterPro" id="IPR016024">
    <property type="entry name" value="ARM-type_fold"/>
</dbReference>
<dbReference type="AlphaFoldDB" id="A0A3M6TSR2"/>
<protein>
    <recommendedName>
        <fullName evidence="3">SWIM-type domain-containing protein</fullName>
    </recommendedName>
</protein>
<organism evidence="4 5">
    <name type="scientific">Pocillopora damicornis</name>
    <name type="common">Cauliflower coral</name>
    <name type="synonym">Millepora damicornis</name>
    <dbReference type="NCBI Taxonomy" id="46731"/>
    <lineage>
        <taxon>Eukaryota</taxon>
        <taxon>Metazoa</taxon>
        <taxon>Cnidaria</taxon>
        <taxon>Anthozoa</taxon>
        <taxon>Hexacorallia</taxon>
        <taxon>Scleractinia</taxon>
        <taxon>Astrocoeniina</taxon>
        <taxon>Pocilloporidae</taxon>
        <taxon>Pocillopora</taxon>
    </lineage>
</organism>
<dbReference type="SUPFAM" id="SSF48371">
    <property type="entry name" value="ARM repeat"/>
    <property type="match status" value="1"/>
</dbReference>
<evidence type="ECO:0000256" key="2">
    <source>
        <dbReference type="SAM" id="MobiDB-lite"/>
    </source>
</evidence>
<feature type="domain" description="SWIM-type" evidence="3">
    <location>
        <begin position="342"/>
        <end position="375"/>
    </location>
</feature>
<dbReference type="EMBL" id="RCHS01002985">
    <property type="protein sequence ID" value="RMX44433.1"/>
    <property type="molecule type" value="Genomic_DNA"/>
</dbReference>
<keyword evidence="1" id="KW-0862">Zinc</keyword>
<dbReference type="OrthoDB" id="431717at2759"/>
<accession>A0A3M6TSR2</accession>
<dbReference type="PROSITE" id="PS50966">
    <property type="entry name" value="ZF_SWIM"/>
    <property type="match status" value="1"/>
</dbReference>
<keyword evidence="1" id="KW-0479">Metal-binding</keyword>
<evidence type="ECO:0000313" key="4">
    <source>
        <dbReference type="EMBL" id="RMX44433.1"/>
    </source>
</evidence>
<keyword evidence="1" id="KW-0863">Zinc-finger</keyword>
<dbReference type="Proteomes" id="UP000275408">
    <property type="component" value="Unassembled WGS sequence"/>
</dbReference>
<evidence type="ECO:0000259" key="3">
    <source>
        <dbReference type="PROSITE" id="PS50966"/>
    </source>
</evidence>
<dbReference type="InterPro" id="IPR046804">
    <property type="entry name" value="DNA-PKcs_N"/>
</dbReference>
<keyword evidence="5" id="KW-1185">Reference proteome</keyword>
<reference evidence="4 5" key="1">
    <citation type="journal article" date="2018" name="Sci. Rep.">
        <title>Comparative analysis of the Pocillopora damicornis genome highlights role of immune system in coral evolution.</title>
        <authorList>
            <person name="Cunning R."/>
            <person name="Bay R.A."/>
            <person name="Gillette P."/>
            <person name="Baker A.C."/>
            <person name="Traylor-Knowles N."/>
        </authorList>
    </citation>
    <scope>NUCLEOTIDE SEQUENCE [LARGE SCALE GENOMIC DNA]</scope>
    <source>
        <strain evidence="4">RSMAS</strain>
        <tissue evidence="4">Whole animal</tissue>
    </source>
</reference>
<dbReference type="GO" id="GO:0008270">
    <property type="term" value="F:zinc ion binding"/>
    <property type="evidence" value="ECO:0007669"/>
    <property type="project" value="UniProtKB-KW"/>
</dbReference>
<proteinExistence type="predicted"/>
<dbReference type="InterPro" id="IPR007527">
    <property type="entry name" value="Znf_SWIM"/>
</dbReference>
<feature type="compositionally biased region" description="Low complexity" evidence="2">
    <location>
        <begin position="428"/>
        <end position="439"/>
    </location>
</feature>
<comment type="caution">
    <text evidence="4">The sequence shown here is derived from an EMBL/GenBank/DDBJ whole genome shotgun (WGS) entry which is preliminary data.</text>
</comment>
<name>A0A3M6TSR2_POCDA</name>
<evidence type="ECO:0000256" key="1">
    <source>
        <dbReference type="PROSITE-ProRule" id="PRU00325"/>
    </source>
</evidence>